<dbReference type="EMBL" id="BMYK01000016">
    <property type="protein sequence ID" value="GHC92990.1"/>
    <property type="molecule type" value="Genomic_DNA"/>
</dbReference>
<dbReference type="InterPro" id="IPR021333">
    <property type="entry name" value="DUF2946"/>
</dbReference>
<keyword evidence="2" id="KW-1185">Reference proteome</keyword>
<evidence type="ECO:0000313" key="2">
    <source>
        <dbReference type="Proteomes" id="UP000626210"/>
    </source>
</evidence>
<accession>A0ABQ3G786</accession>
<name>A0ABQ3G786_9BURK</name>
<sequence>MRRSTTLARTVLLWFVLALGVAIAAPVVQPQAMELICTASGGAKLVVLGEDGDQDIVVSHHSIECPMCLAVTLPPAPQTPRDEPVQPLAHALQPVVAAHIAALVGAPLPPRGPPSIS</sequence>
<evidence type="ECO:0008006" key="3">
    <source>
        <dbReference type="Google" id="ProtNLM"/>
    </source>
</evidence>
<dbReference type="Proteomes" id="UP000626210">
    <property type="component" value="Unassembled WGS sequence"/>
</dbReference>
<comment type="caution">
    <text evidence="1">The sequence shown here is derived from an EMBL/GenBank/DDBJ whole genome shotgun (WGS) entry which is preliminary data.</text>
</comment>
<evidence type="ECO:0000313" key="1">
    <source>
        <dbReference type="EMBL" id="GHC92990.1"/>
    </source>
</evidence>
<reference evidence="2" key="1">
    <citation type="journal article" date="2019" name="Int. J. Syst. Evol. Microbiol.">
        <title>The Global Catalogue of Microorganisms (GCM) 10K type strain sequencing project: providing services to taxonomists for standard genome sequencing and annotation.</title>
        <authorList>
            <consortium name="The Broad Institute Genomics Platform"/>
            <consortium name="The Broad Institute Genome Sequencing Center for Infectious Disease"/>
            <person name="Wu L."/>
            <person name="Ma J."/>
        </authorList>
    </citation>
    <scope>NUCLEOTIDE SEQUENCE [LARGE SCALE GENOMIC DNA]</scope>
    <source>
        <strain evidence="2">KCTC 23314</strain>
    </source>
</reference>
<gene>
    <name evidence="1" type="ORF">GCM10007320_43610</name>
</gene>
<protein>
    <recommendedName>
        <fullName evidence="3">DUF2946 domain-containing protein</fullName>
    </recommendedName>
</protein>
<proteinExistence type="predicted"/>
<dbReference type="Pfam" id="PF11162">
    <property type="entry name" value="DUF2946"/>
    <property type="match status" value="1"/>
</dbReference>
<organism evidence="1 2">
    <name type="scientific">Pseudorhodoferax aquiterrae</name>
    <dbReference type="NCBI Taxonomy" id="747304"/>
    <lineage>
        <taxon>Bacteria</taxon>
        <taxon>Pseudomonadati</taxon>
        <taxon>Pseudomonadota</taxon>
        <taxon>Betaproteobacteria</taxon>
        <taxon>Burkholderiales</taxon>
        <taxon>Comamonadaceae</taxon>
    </lineage>
</organism>